<organism evidence="1 2">
    <name type="scientific">Cylindrotheca closterium</name>
    <dbReference type="NCBI Taxonomy" id="2856"/>
    <lineage>
        <taxon>Eukaryota</taxon>
        <taxon>Sar</taxon>
        <taxon>Stramenopiles</taxon>
        <taxon>Ochrophyta</taxon>
        <taxon>Bacillariophyta</taxon>
        <taxon>Bacillariophyceae</taxon>
        <taxon>Bacillariophycidae</taxon>
        <taxon>Bacillariales</taxon>
        <taxon>Bacillariaceae</taxon>
        <taxon>Cylindrotheca</taxon>
    </lineage>
</organism>
<keyword evidence="2" id="KW-1185">Reference proteome</keyword>
<dbReference type="AlphaFoldDB" id="A0AAD2FQ22"/>
<gene>
    <name evidence="1" type="ORF">CYCCA115_LOCUS11963</name>
</gene>
<name>A0AAD2FQ22_9STRA</name>
<evidence type="ECO:0000313" key="2">
    <source>
        <dbReference type="Proteomes" id="UP001295423"/>
    </source>
</evidence>
<comment type="caution">
    <text evidence="1">The sequence shown here is derived from an EMBL/GenBank/DDBJ whole genome shotgun (WGS) entry which is preliminary data.</text>
</comment>
<proteinExistence type="predicted"/>
<dbReference type="InterPro" id="IPR036412">
    <property type="entry name" value="HAD-like_sf"/>
</dbReference>
<protein>
    <submittedName>
        <fullName evidence="1">Uncharacterized protein</fullName>
    </submittedName>
</protein>
<accession>A0AAD2FQ22</accession>
<reference evidence="1" key="1">
    <citation type="submission" date="2023-08" db="EMBL/GenBank/DDBJ databases">
        <authorList>
            <person name="Audoor S."/>
            <person name="Bilcke G."/>
        </authorList>
    </citation>
    <scope>NUCLEOTIDE SEQUENCE</scope>
</reference>
<dbReference type="Proteomes" id="UP001295423">
    <property type="component" value="Unassembled WGS sequence"/>
</dbReference>
<evidence type="ECO:0000313" key="1">
    <source>
        <dbReference type="EMBL" id="CAJ1949175.1"/>
    </source>
</evidence>
<dbReference type="SUPFAM" id="SSF56784">
    <property type="entry name" value="HAD-like"/>
    <property type="match status" value="1"/>
</dbReference>
<dbReference type="EMBL" id="CAKOGP040001758">
    <property type="protein sequence ID" value="CAJ1949175.1"/>
    <property type="molecule type" value="Genomic_DNA"/>
</dbReference>
<sequence>MTSSETTTSTTTTTIYALDFDGVLVDSASETGQSGWKAAKILFPNASWIQEIEEHDDNNNDANKLKTIIERFCQARPCLETGWEAALIIKLLADPAEGNPTNDEILDHFQSTYRPRMMTSLKLDQETCKNALAQARNGWIAQNDAQDWLDAHDFYHGACTAVRTFLKQHGNENLYIITTKAKEYAQRLLEKEDLYKDDGGESSSDTSKIETDHIFGLGSGPKHKVLASLLEERNADRAMMIEDNLKTLDKIMAYDPIKQKTTPFLASWGYNTKAQQERAKESQYRVLSETDPSTLCEMFQQQ</sequence>